<evidence type="ECO:0000256" key="8">
    <source>
        <dbReference type="ARBA" id="ARBA00022777"/>
    </source>
</evidence>
<dbReference type="SMART" id="SM00304">
    <property type="entry name" value="HAMP"/>
    <property type="match status" value="1"/>
</dbReference>
<evidence type="ECO:0000256" key="7">
    <source>
        <dbReference type="ARBA" id="ARBA00022741"/>
    </source>
</evidence>
<dbReference type="PROSITE" id="PS50885">
    <property type="entry name" value="HAMP"/>
    <property type="match status" value="1"/>
</dbReference>
<accession>A0ABU1NTV4</accession>
<dbReference type="Gene3D" id="3.30.450.20">
    <property type="entry name" value="PAS domain"/>
    <property type="match status" value="1"/>
</dbReference>
<keyword evidence="4" id="KW-1003">Cell membrane</keyword>
<dbReference type="RefSeq" id="WP_310226129.1">
    <property type="nucleotide sequence ID" value="NZ_JAVDSB010000002.1"/>
</dbReference>
<evidence type="ECO:0000256" key="10">
    <source>
        <dbReference type="ARBA" id="ARBA00023012"/>
    </source>
</evidence>
<evidence type="ECO:0000256" key="2">
    <source>
        <dbReference type="ARBA" id="ARBA00004651"/>
    </source>
</evidence>
<organism evidence="16 17">
    <name type="scientific">Paenibacillus qinlingensis</name>
    <dbReference type="NCBI Taxonomy" id="1837343"/>
    <lineage>
        <taxon>Bacteria</taxon>
        <taxon>Bacillati</taxon>
        <taxon>Bacillota</taxon>
        <taxon>Bacilli</taxon>
        <taxon>Bacillales</taxon>
        <taxon>Paenibacillaceae</taxon>
        <taxon>Paenibacillus</taxon>
    </lineage>
</organism>
<dbReference type="PROSITE" id="PS50109">
    <property type="entry name" value="HIS_KIN"/>
    <property type="match status" value="1"/>
</dbReference>
<gene>
    <name evidence="16" type="ORF">J2736_002105</name>
</gene>
<evidence type="ECO:0000256" key="1">
    <source>
        <dbReference type="ARBA" id="ARBA00000085"/>
    </source>
</evidence>
<sequence length="604" mass="68826">MKGYKQYFNGLSIKNKIFSTNILIIILSISIIALFANIVSQKAIIEKAVKNSSRELVLIDNNLQTLITTVEDYSKILATDYRLQNELYNDFLENNNLSTSSHYVGGLDNLSMKKTLSEVISNIVEPNTNIKAVSVLTSNHQWVDVGFADNVVASRIFGSGSEAIDHSFQPVLTGLMKFKFRYEGDDNVFAVTKTVIHKDTGKTVGLVVLYVKETVIASIYERKMNYKGGNFYILDQYGKIISSQNKANLYRDFKEATSISIPTSTEVETGFFQGNGSEKVLVSTHRLEPLEWSIVSVIPIDEITVERKEINKLTIWVGALCLLLAFIVSYLLSRSITRPIFQLSRTMRDIRTGHLTVRSSYQSSDEIGYLNDVFNNLMDRIEELVAENVEEQKTKAEIEFKLLQTQVQPHFLYNTLETIISLIKLNMKTEAITAAKYMASFYKISLSKGNDIITLREEMHLSESYLEIQQLRYVEYMEYTMDIDEEIMSCSISKLTLQPIVENAIYHGLKRKTEKGLLRITGRRMGEEVRIEIYDNGVGIEESQIKGLLREASESSERAGFGVRSVHNRIRMLYGDRYGIELESEVGLYTRVTIRLPFKPLREV</sequence>
<evidence type="ECO:0000256" key="11">
    <source>
        <dbReference type="ARBA" id="ARBA00023136"/>
    </source>
</evidence>
<evidence type="ECO:0000256" key="5">
    <source>
        <dbReference type="ARBA" id="ARBA00022553"/>
    </source>
</evidence>
<feature type="transmembrane region" description="Helical" evidence="13">
    <location>
        <begin position="21"/>
        <end position="39"/>
    </location>
</feature>
<feature type="domain" description="Histidine kinase" evidence="14">
    <location>
        <begin position="497"/>
        <end position="600"/>
    </location>
</feature>
<dbReference type="Pfam" id="PF06580">
    <property type="entry name" value="His_kinase"/>
    <property type="match status" value="1"/>
</dbReference>
<dbReference type="Proteomes" id="UP001267290">
    <property type="component" value="Unassembled WGS sequence"/>
</dbReference>
<evidence type="ECO:0000259" key="15">
    <source>
        <dbReference type="PROSITE" id="PS50885"/>
    </source>
</evidence>
<dbReference type="CDD" id="cd06225">
    <property type="entry name" value="HAMP"/>
    <property type="match status" value="1"/>
</dbReference>
<dbReference type="SUPFAM" id="SSF158472">
    <property type="entry name" value="HAMP domain-like"/>
    <property type="match status" value="1"/>
</dbReference>
<dbReference type="InterPro" id="IPR050640">
    <property type="entry name" value="Bact_2-comp_sensor_kinase"/>
</dbReference>
<evidence type="ECO:0000313" key="16">
    <source>
        <dbReference type="EMBL" id="MDR6550918.1"/>
    </source>
</evidence>
<dbReference type="InterPro" id="IPR005467">
    <property type="entry name" value="His_kinase_dom"/>
</dbReference>
<evidence type="ECO:0000256" key="6">
    <source>
        <dbReference type="ARBA" id="ARBA00022679"/>
    </source>
</evidence>
<evidence type="ECO:0000256" key="13">
    <source>
        <dbReference type="SAM" id="Phobius"/>
    </source>
</evidence>
<evidence type="ECO:0000259" key="14">
    <source>
        <dbReference type="PROSITE" id="PS50109"/>
    </source>
</evidence>
<proteinExistence type="predicted"/>
<dbReference type="SUPFAM" id="SSF55874">
    <property type="entry name" value="ATPase domain of HSP90 chaperone/DNA topoisomerase II/histidine kinase"/>
    <property type="match status" value="1"/>
</dbReference>
<comment type="caution">
    <text evidence="16">The sequence shown here is derived from an EMBL/GenBank/DDBJ whole genome shotgun (WGS) entry which is preliminary data.</text>
</comment>
<dbReference type="EC" id="2.7.13.3" evidence="3"/>
<feature type="domain" description="HAMP" evidence="15">
    <location>
        <begin position="334"/>
        <end position="386"/>
    </location>
</feature>
<keyword evidence="12" id="KW-0175">Coiled coil</keyword>
<dbReference type="GO" id="GO:0016301">
    <property type="term" value="F:kinase activity"/>
    <property type="evidence" value="ECO:0007669"/>
    <property type="project" value="UniProtKB-KW"/>
</dbReference>
<keyword evidence="5" id="KW-0597">Phosphoprotein</keyword>
<dbReference type="Pfam" id="PF00672">
    <property type="entry name" value="HAMP"/>
    <property type="match status" value="1"/>
</dbReference>
<feature type="transmembrane region" description="Helical" evidence="13">
    <location>
        <begin position="313"/>
        <end position="332"/>
    </location>
</feature>
<dbReference type="PANTHER" id="PTHR34220:SF7">
    <property type="entry name" value="SENSOR HISTIDINE KINASE YPDA"/>
    <property type="match status" value="1"/>
</dbReference>
<keyword evidence="9" id="KW-0067">ATP-binding</keyword>
<evidence type="ECO:0000256" key="9">
    <source>
        <dbReference type="ARBA" id="ARBA00022840"/>
    </source>
</evidence>
<dbReference type="Pfam" id="PF02518">
    <property type="entry name" value="HATPase_c"/>
    <property type="match status" value="1"/>
</dbReference>
<dbReference type="EMBL" id="JAVDSB010000002">
    <property type="protein sequence ID" value="MDR6550918.1"/>
    <property type="molecule type" value="Genomic_DNA"/>
</dbReference>
<dbReference type="InterPro" id="IPR003660">
    <property type="entry name" value="HAMP_dom"/>
</dbReference>
<keyword evidence="8 16" id="KW-0418">Kinase</keyword>
<keyword evidence="13" id="KW-1133">Transmembrane helix</keyword>
<evidence type="ECO:0000256" key="4">
    <source>
        <dbReference type="ARBA" id="ARBA00022475"/>
    </source>
</evidence>
<keyword evidence="10" id="KW-0902">Two-component regulatory system</keyword>
<dbReference type="InterPro" id="IPR010559">
    <property type="entry name" value="Sig_transdc_His_kin_internal"/>
</dbReference>
<comment type="subcellular location">
    <subcellularLocation>
        <location evidence="2">Cell membrane</location>
        <topology evidence="2">Multi-pass membrane protein</topology>
    </subcellularLocation>
</comment>
<reference evidence="16 17" key="1">
    <citation type="submission" date="2023-07" db="EMBL/GenBank/DDBJ databases">
        <title>Sorghum-associated microbial communities from plants grown in Nebraska, USA.</title>
        <authorList>
            <person name="Schachtman D."/>
        </authorList>
    </citation>
    <scope>NUCLEOTIDE SEQUENCE [LARGE SCALE GENOMIC DNA]</scope>
    <source>
        <strain evidence="16 17">CC258</strain>
    </source>
</reference>
<evidence type="ECO:0000256" key="3">
    <source>
        <dbReference type="ARBA" id="ARBA00012438"/>
    </source>
</evidence>
<dbReference type="SMART" id="SM00387">
    <property type="entry name" value="HATPase_c"/>
    <property type="match status" value="1"/>
</dbReference>
<keyword evidence="13" id="KW-0812">Transmembrane</keyword>
<evidence type="ECO:0000256" key="12">
    <source>
        <dbReference type="SAM" id="Coils"/>
    </source>
</evidence>
<keyword evidence="6" id="KW-0808">Transferase</keyword>
<name>A0ABU1NTV4_9BACL</name>
<protein>
    <recommendedName>
        <fullName evidence="3">histidine kinase</fullName>
        <ecNumber evidence="3">2.7.13.3</ecNumber>
    </recommendedName>
</protein>
<dbReference type="PANTHER" id="PTHR34220">
    <property type="entry name" value="SENSOR HISTIDINE KINASE YPDA"/>
    <property type="match status" value="1"/>
</dbReference>
<comment type="catalytic activity">
    <reaction evidence="1">
        <text>ATP + protein L-histidine = ADP + protein N-phospho-L-histidine.</text>
        <dbReference type="EC" id="2.7.13.3"/>
    </reaction>
</comment>
<dbReference type="InterPro" id="IPR003594">
    <property type="entry name" value="HATPase_dom"/>
</dbReference>
<keyword evidence="7" id="KW-0547">Nucleotide-binding</keyword>
<evidence type="ECO:0000313" key="17">
    <source>
        <dbReference type="Proteomes" id="UP001267290"/>
    </source>
</evidence>
<dbReference type="Gene3D" id="3.30.565.10">
    <property type="entry name" value="Histidine kinase-like ATPase, C-terminal domain"/>
    <property type="match status" value="1"/>
</dbReference>
<dbReference type="InterPro" id="IPR036890">
    <property type="entry name" value="HATPase_C_sf"/>
</dbReference>
<keyword evidence="17" id="KW-1185">Reference proteome</keyword>
<dbReference type="Gene3D" id="1.10.8.500">
    <property type="entry name" value="HAMP domain in histidine kinase"/>
    <property type="match status" value="1"/>
</dbReference>
<feature type="coiled-coil region" evidence="12">
    <location>
        <begin position="374"/>
        <end position="406"/>
    </location>
</feature>
<keyword evidence="11 13" id="KW-0472">Membrane</keyword>